<dbReference type="InterPro" id="IPR036038">
    <property type="entry name" value="Aminotransferase-like"/>
</dbReference>
<keyword evidence="1" id="KW-0808">Transferase</keyword>
<dbReference type="Gene3D" id="3.20.10.10">
    <property type="entry name" value="D-amino Acid Aminotransferase, subunit A, domain 2"/>
    <property type="match status" value="1"/>
</dbReference>
<keyword evidence="1" id="KW-0032">Aminotransferase</keyword>
<dbReference type="InterPro" id="IPR001544">
    <property type="entry name" value="Aminotrans_IV"/>
</dbReference>
<dbReference type="SUPFAM" id="SSF56752">
    <property type="entry name" value="D-aminoacid aminotransferase-like PLP-dependent enzymes"/>
    <property type="match status" value="1"/>
</dbReference>
<dbReference type="EMBL" id="JAUZQE010000020">
    <property type="protein sequence ID" value="MDR4126225.1"/>
    <property type="molecule type" value="Genomic_DNA"/>
</dbReference>
<name>A0ABU1D760_9BURK</name>
<sequence>MTDRPRLIETLRVEPGGDLPLLEGHLARLQASALALGYGVDIAAVRTLLLQRAAGLDAHQSWRLRLLLACDGHCTLEHGPLHTPPDPLRVVVTGPRQGKARNWLQHKTTFRPWYKSATDWLARHPDIFDVLYWDEDGMMCEGSRSTIYVQADDGSWLTPPLSAGVLPGVQRAALLQSGRVREAPFSRDTFRRATRRRISNALRGWRDIQIVDTPTLPD</sequence>
<dbReference type="InterPro" id="IPR043132">
    <property type="entry name" value="BCAT-like_C"/>
</dbReference>
<dbReference type="RefSeq" id="WP_347287134.1">
    <property type="nucleotide sequence ID" value="NZ_JAUZQE010000020.1"/>
</dbReference>
<accession>A0ABU1D760</accession>
<keyword evidence="2" id="KW-1185">Reference proteome</keyword>
<proteinExistence type="predicted"/>
<gene>
    <name evidence="1" type="ORF">Q8947_09555</name>
</gene>
<comment type="caution">
    <text evidence="1">The sequence shown here is derived from an EMBL/GenBank/DDBJ whole genome shotgun (WGS) entry which is preliminary data.</text>
</comment>
<evidence type="ECO:0000313" key="2">
    <source>
        <dbReference type="Proteomes" id="UP001232156"/>
    </source>
</evidence>
<dbReference type="Proteomes" id="UP001232156">
    <property type="component" value="Unassembled WGS sequence"/>
</dbReference>
<dbReference type="Gene3D" id="3.30.470.10">
    <property type="match status" value="1"/>
</dbReference>
<evidence type="ECO:0000313" key="1">
    <source>
        <dbReference type="EMBL" id="MDR4126225.1"/>
    </source>
</evidence>
<protein>
    <submittedName>
        <fullName evidence="1">Aminotransferase class IV</fullName>
    </submittedName>
</protein>
<dbReference type="Pfam" id="PF01063">
    <property type="entry name" value="Aminotran_4"/>
    <property type="match status" value="1"/>
</dbReference>
<reference evidence="1 2" key="1">
    <citation type="submission" date="2023-08" db="EMBL/GenBank/DDBJ databases">
        <title>Alcaligenaceae gen. nov., a novel taxon isolated from the sludge of Yixing Pesticide Factory.</title>
        <authorList>
            <person name="Ruan L."/>
        </authorList>
    </citation>
    <scope>NUCLEOTIDE SEQUENCE [LARGE SCALE GENOMIC DNA]</scope>
    <source>
        <strain evidence="1 2">LG-2</strain>
    </source>
</reference>
<organism evidence="1 2">
    <name type="scientific">Yanghanlia caeni</name>
    <dbReference type="NCBI Taxonomy" id="3064283"/>
    <lineage>
        <taxon>Bacteria</taxon>
        <taxon>Pseudomonadati</taxon>
        <taxon>Pseudomonadota</taxon>
        <taxon>Betaproteobacteria</taxon>
        <taxon>Burkholderiales</taxon>
        <taxon>Alcaligenaceae</taxon>
        <taxon>Yanghanlia</taxon>
    </lineage>
</organism>
<dbReference type="InterPro" id="IPR043131">
    <property type="entry name" value="BCAT-like_N"/>
</dbReference>
<dbReference type="GO" id="GO:0008483">
    <property type="term" value="F:transaminase activity"/>
    <property type="evidence" value="ECO:0007669"/>
    <property type="project" value="UniProtKB-KW"/>
</dbReference>